<dbReference type="Proteomes" id="UP001497525">
    <property type="component" value="Unassembled WGS sequence"/>
</dbReference>
<evidence type="ECO:0000256" key="4">
    <source>
        <dbReference type="ARBA" id="ARBA00023038"/>
    </source>
</evidence>
<sequence length="291" mass="31288">MTIVCAGCGGPIVERTLLSALDRFWHIACLTCSCCGLRLDELGPSLFLRSNMLLCKQDYLRLFGMSGTCAKCRIKIPPDELVMRCQENVYHLNCFCCVQCHTLLHPGDKVCLLNGNPYCEHEFPHLFSSIKWTSGKRSQSAGDPVVSSQTDLMRSLIAQDINMGGKGGGGGFVRSSPNNFANPDGPSGSGNSYSIMPITHSELAAVMSSHPTSPNGGMTLLNPNHVISDTSPVAGSAFCFNEMDSSSFATDSGPIGQPLPPDKPIKSSDAPVGRKKQKKVDSRRCALLRVC</sequence>
<evidence type="ECO:0000256" key="2">
    <source>
        <dbReference type="ARBA" id="ARBA00022737"/>
    </source>
</evidence>
<keyword evidence="1 5" id="KW-0479">Metal-binding</keyword>
<dbReference type="GO" id="GO:0046872">
    <property type="term" value="F:metal ion binding"/>
    <property type="evidence" value="ECO:0007669"/>
    <property type="project" value="UniProtKB-KW"/>
</dbReference>
<dbReference type="Gene3D" id="2.10.110.10">
    <property type="entry name" value="Cysteine Rich Protein"/>
    <property type="match status" value="2"/>
</dbReference>
<keyword evidence="4 5" id="KW-0440">LIM domain</keyword>
<evidence type="ECO:0000313" key="8">
    <source>
        <dbReference type="EMBL" id="CAL5133496.1"/>
    </source>
</evidence>
<dbReference type="PROSITE" id="PS50023">
    <property type="entry name" value="LIM_DOMAIN_2"/>
    <property type="match status" value="2"/>
</dbReference>
<protein>
    <recommendedName>
        <fullName evidence="7">LIM zinc-binding domain-containing protein</fullName>
    </recommendedName>
</protein>
<organism evidence="8 9">
    <name type="scientific">Calicophoron daubneyi</name>
    <name type="common">Rumen fluke</name>
    <name type="synonym">Paramphistomum daubneyi</name>
    <dbReference type="NCBI Taxonomy" id="300641"/>
    <lineage>
        <taxon>Eukaryota</taxon>
        <taxon>Metazoa</taxon>
        <taxon>Spiralia</taxon>
        <taxon>Lophotrochozoa</taxon>
        <taxon>Platyhelminthes</taxon>
        <taxon>Trematoda</taxon>
        <taxon>Digenea</taxon>
        <taxon>Plagiorchiida</taxon>
        <taxon>Pronocephalata</taxon>
        <taxon>Paramphistomoidea</taxon>
        <taxon>Paramphistomidae</taxon>
        <taxon>Calicophoron</taxon>
    </lineage>
</organism>
<proteinExistence type="predicted"/>
<comment type="caution">
    <text evidence="8">The sequence shown here is derived from an EMBL/GenBank/DDBJ whole genome shotgun (WGS) entry which is preliminary data.</text>
</comment>
<evidence type="ECO:0000259" key="7">
    <source>
        <dbReference type="PROSITE" id="PS50023"/>
    </source>
</evidence>
<dbReference type="AlphaFoldDB" id="A0AAV2TBK0"/>
<dbReference type="Pfam" id="PF00412">
    <property type="entry name" value="LIM"/>
    <property type="match status" value="2"/>
</dbReference>
<dbReference type="PROSITE" id="PS00478">
    <property type="entry name" value="LIM_DOMAIN_1"/>
    <property type="match status" value="2"/>
</dbReference>
<evidence type="ECO:0000256" key="6">
    <source>
        <dbReference type="SAM" id="MobiDB-lite"/>
    </source>
</evidence>
<dbReference type="SUPFAM" id="SSF57716">
    <property type="entry name" value="Glucocorticoid receptor-like (DNA-binding domain)"/>
    <property type="match status" value="3"/>
</dbReference>
<feature type="domain" description="LIM zinc-binding" evidence="7">
    <location>
        <begin position="3"/>
        <end position="65"/>
    </location>
</feature>
<dbReference type="EMBL" id="CAXLJL010000156">
    <property type="protein sequence ID" value="CAL5133496.1"/>
    <property type="molecule type" value="Genomic_DNA"/>
</dbReference>
<evidence type="ECO:0000313" key="9">
    <source>
        <dbReference type="Proteomes" id="UP001497525"/>
    </source>
</evidence>
<feature type="region of interest" description="Disordered" evidence="6">
    <location>
        <begin position="249"/>
        <end position="280"/>
    </location>
</feature>
<reference evidence="8" key="1">
    <citation type="submission" date="2024-06" db="EMBL/GenBank/DDBJ databases">
        <authorList>
            <person name="Liu X."/>
            <person name="Lenzi L."/>
            <person name="Haldenby T S."/>
            <person name="Uol C."/>
        </authorList>
    </citation>
    <scope>NUCLEOTIDE SEQUENCE</scope>
</reference>
<dbReference type="PANTHER" id="PTHR45787">
    <property type="entry name" value="LD11652P"/>
    <property type="match status" value="1"/>
</dbReference>
<name>A0AAV2TBK0_CALDB</name>
<dbReference type="InterPro" id="IPR001781">
    <property type="entry name" value="Znf_LIM"/>
</dbReference>
<dbReference type="InterPro" id="IPR050945">
    <property type="entry name" value="LMO_RBTN_TF"/>
</dbReference>
<gene>
    <name evidence="8" type="ORF">CDAUBV1_LOCUS6726</name>
</gene>
<dbReference type="SMART" id="SM00132">
    <property type="entry name" value="LIM"/>
    <property type="match status" value="2"/>
</dbReference>
<evidence type="ECO:0000256" key="5">
    <source>
        <dbReference type="PROSITE-ProRule" id="PRU00125"/>
    </source>
</evidence>
<keyword evidence="2" id="KW-0677">Repeat</keyword>
<evidence type="ECO:0000256" key="3">
    <source>
        <dbReference type="ARBA" id="ARBA00022833"/>
    </source>
</evidence>
<accession>A0AAV2TBK0</accession>
<dbReference type="PANTHER" id="PTHR45787:SF13">
    <property type="entry name" value="LD11652P"/>
    <property type="match status" value="1"/>
</dbReference>
<evidence type="ECO:0000256" key="1">
    <source>
        <dbReference type="ARBA" id="ARBA00022723"/>
    </source>
</evidence>
<feature type="region of interest" description="Disordered" evidence="6">
    <location>
        <begin position="167"/>
        <end position="194"/>
    </location>
</feature>
<feature type="domain" description="LIM zinc-binding" evidence="7">
    <location>
        <begin position="67"/>
        <end position="129"/>
    </location>
</feature>
<keyword evidence="3 5" id="KW-0862">Zinc</keyword>